<protein>
    <submittedName>
        <fullName evidence="1">Uncharacterized protein</fullName>
    </submittedName>
</protein>
<gene>
    <name evidence="1" type="ORF">AVDCRST_MAG01-01-2757</name>
</gene>
<proteinExistence type="predicted"/>
<name>A0A6J4PXM6_9ACTN</name>
<dbReference type="AlphaFoldDB" id="A0A6J4PXM6"/>
<sequence length="63" mass="7189">MRIPKDVLEELEAVRRYCHTDALDIPTLRYTASEMGKPALVVWVDKHAREYGRGLLDGFEAEG</sequence>
<evidence type="ECO:0000313" key="1">
    <source>
        <dbReference type="EMBL" id="CAA9428818.1"/>
    </source>
</evidence>
<dbReference type="EMBL" id="CADCUW010000371">
    <property type="protein sequence ID" value="CAA9428818.1"/>
    <property type="molecule type" value="Genomic_DNA"/>
</dbReference>
<reference evidence="1" key="1">
    <citation type="submission" date="2020-02" db="EMBL/GenBank/DDBJ databases">
        <authorList>
            <person name="Meier V. D."/>
        </authorList>
    </citation>
    <scope>NUCLEOTIDE SEQUENCE</scope>
    <source>
        <strain evidence="1">AVDCRST_MAG01</strain>
    </source>
</reference>
<accession>A0A6J4PXM6</accession>
<organism evidence="1">
    <name type="scientific">uncultured Rubrobacteraceae bacterium</name>
    <dbReference type="NCBI Taxonomy" id="349277"/>
    <lineage>
        <taxon>Bacteria</taxon>
        <taxon>Bacillati</taxon>
        <taxon>Actinomycetota</taxon>
        <taxon>Rubrobacteria</taxon>
        <taxon>Rubrobacterales</taxon>
        <taxon>Rubrobacteraceae</taxon>
        <taxon>environmental samples</taxon>
    </lineage>
</organism>